<evidence type="ECO:0000313" key="3">
    <source>
        <dbReference type="Proteomes" id="UP000275267"/>
    </source>
</evidence>
<gene>
    <name evidence="2" type="ORF">C2845_PM05G21520</name>
</gene>
<sequence>MDKLRTGPAKLQRGGGGEPERAGPDPPPPQRRRRPLPLPPAPGEAGSRHRQRVRPAQVTVRSWGLDDQGGGRAARGPAAMDELRTGPAKLQRGGGGEPERAGPDPPPPHRRRRPLPCISRRPASVARAVADGLDGGAATSPLPAPSSTLLPGSRHLASVRATGGRAVQAVRGPGGVVGFQAAATASCSCTSGHPRPDWPLLRHARRRRRLSLSLRPAAAPPAVPLSPLARRRSGRWDGTRVRGPTSRRRVAFFSTSAGSKRKRDGKRG</sequence>
<feature type="region of interest" description="Disordered" evidence="1">
    <location>
        <begin position="217"/>
        <end position="268"/>
    </location>
</feature>
<dbReference type="AlphaFoldDB" id="A0A3L6T1E1"/>
<organism evidence="2 3">
    <name type="scientific">Panicum miliaceum</name>
    <name type="common">Proso millet</name>
    <name type="synonym">Broomcorn millet</name>
    <dbReference type="NCBI Taxonomy" id="4540"/>
    <lineage>
        <taxon>Eukaryota</taxon>
        <taxon>Viridiplantae</taxon>
        <taxon>Streptophyta</taxon>
        <taxon>Embryophyta</taxon>
        <taxon>Tracheophyta</taxon>
        <taxon>Spermatophyta</taxon>
        <taxon>Magnoliopsida</taxon>
        <taxon>Liliopsida</taxon>
        <taxon>Poales</taxon>
        <taxon>Poaceae</taxon>
        <taxon>PACMAD clade</taxon>
        <taxon>Panicoideae</taxon>
        <taxon>Panicodae</taxon>
        <taxon>Paniceae</taxon>
        <taxon>Panicinae</taxon>
        <taxon>Panicum</taxon>
        <taxon>Panicum sect. Panicum</taxon>
    </lineage>
</organism>
<comment type="caution">
    <text evidence="2">The sequence shown here is derived from an EMBL/GenBank/DDBJ whole genome shotgun (WGS) entry which is preliminary data.</text>
</comment>
<feature type="region of interest" description="Disordered" evidence="1">
    <location>
        <begin position="1"/>
        <end position="151"/>
    </location>
</feature>
<evidence type="ECO:0000256" key="1">
    <source>
        <dbReference type="SAM" id="MobiDB-lite"/>
    </source>
</evidence>
<feature type="compositionally biased region" description="Basic residues" evidence="1">
    <location>
        <begin position="259"/>
        <end position="268"/>
    </location>
</feature>
<feature type="compositionally biased region" description="Low complexity" evidence="1">
    <location>
        <begin position="115"/>
        <end position="151"/>
    </location>
</feature>
<proteinExistence type="predicted"/>
<evidence type="ECO:0000313" key="2">
    <source>
        <dbReference type="EMBL" id="RLN29786.1"/>
    </source>
</evidence>
<protein>
    <submittedName>
        <fullName evidence="2">Uncharacterized protein</fullName>
    </submittedName>
</protein>
<accession>A0A3L6T1E1</accession>
<dbReference type="EMBL" id="PQIB02000003">
    <property type="protein sequence ID" value="RLN29786.1"/>
    <property type="molecule type" value="Genomic_DNA"/>
</dbReference>
<name>A0A3L6T1E1_PANMI</name>
<keyword evidence="3" id="KW-1185">Reference proteome</keyword>
<reference evidence="3" key="1">
    <citation type="journal article" date="2019" name="Nat. Commun.">
        <title>The genome of broomcorn millet.</title>
        <authorList>
            <person name="Zou C."/>
            <person name="Miki D."/>
            <person name="Li D."/>
            <person name="Tang Q."/>
            <person name="Xiao L."/>
            <person name="Rajput S."/>
            <person name="Deng P."/>
            <person name="Jia W."/>
            <person name="Huang R."/>
            <person name="Zhang M."/>
            <person name="Sun Y."/>
            <person name="Hu J."/>
            <person name="Fu X."/>
            <person name="Schnable P.S."/>
            <person name="Li F."/>
            <person name="Zhang H."/>
            <person name="Feng B."/>
            <person name="Zhu X."/>
            <person name="Liu R."/>
            <person name="Schnable J.C."/>
            <person name="Zhu J.-K."/>
            <person name="Zhang H."/>
        </authorList>
    </citation>
    <scope>NUCLEOTIDE SEQUENCE [LARGE SCALE GENOMIC DNA]</scope>
</reference>
<dbReference type="Proteomes" id="UP000275267">
    <property type="component" value="Unassembled WGS sequence"/>
</dbReference>